<accession>A0A166JF06</accession>
<proteinExistence type="predicted"/>
<feature type="region of interest" description="Disordered" evidence="1">
    <location>
        <begin position="1"/>
        <end position="37"/>
    </location>
</feature>
<evidence type="ECO:0000313" key="3">
    <source>
        <dbReference type="Proteomes" id="UP000076842"/>
    </source>
</evidence>
<dbReference type="AlphaFoldDB" id="A0A166JF06"/>
<evidence type="ECO:0000313" key="2">
    <source>
        <dbReference type="EMBL" id="KZT44661.1"/>
    </source>
</evidence>
<feature type="compositionally biased region" description="Basic residues" evidence="1">
    <location>
        <begin position="13"/>
        <end position="23"/>
    </location>
</feature>
<reference evidence="2 3" key="1">
    <citation type="journal article" date="2016" name="Mol. Biol. Evol.">
        <title>Comparative Genomics of Early-Diverging Mushroom-Forming Fungi Provides Insights into the Origins of Lignocellulose Decay Capabilities.</title>
        <authorList>
            <person name="Nagy L.G."/>
            <person name="Riley R."/>
            <person name="Tritt A."/>
            <person name="Adam C."/>
            <person name="Daum C."/>
            <person name="Floudas D."/>
            <person name="Sun H."/>
            <person name="Yadav J.S."/>
            <person name="Pangilinan J."/>
            <person name="Larsson K.H."/>
            <person name="Matsuura K."/>
            <person name="Barry K."/>
            <person name="Labutti K."/>
            <person name="Kuo R."/>
            <person name="Ohm R.A."/>
            <person name="Bhattacharya S.S."/>
            <person name="Shirouzu T."/>
            <person name="Yoshinaga Y."/>
            <person name="Martin F.M."/>
            <person name="Grigoriev I.V."/>
            <person name="Hibbett D.S."/>
        </authorList>
    </citation>
    <scope>NUCLEOTIDE SEQUENCE [LARGE SCALE GENOMIC DNA]</scope>
    <source>
        <strain evidence="2 3">HHB12733</strain>
    </source>
</reference>
<evidence type="ECO:0000256" key="1">
    <source>
        <dbReference type="SAM" id="MobiDB-lite"/>
    </source>
</evidence>
<organism evidence="2 3">
    <name type="scientific">Calocera cornea HHB12733</name>
    <dbReference type="NCBI Taxonomy" id="1353952"/>
    <lineage>
        <taxon>Eukaryota</taxon>
        <taxon>Fungi</taxon>
        <taxon>Dikarya</taxon>
        <taxon>Basidiomycota</taxon>
        <taxon>Agaricomycotina</taxon>
        <taxon>Dacrymycetes</taxon>
        <taxon>Dacrymycetales</taxon>
        <taxon>Dacrymycetaceae</taxon>
        <taxon>Calocera</taxon>
    </lineage>
</organism>
<protein>
    <submittedName>
        <fullName evidence="2">Uncharacterized protein</fullName>
    </submittedName>
</protein>
<sequence>MTTSQAGPVRSLTKQRAHTRGRTRGKESQEHSPPTMSVQAGTMCAPVGGLACWLIGFGHLSTGAYITDTIFKLLPVLHGLKEVQIQVHQSKVLIVIGHLPSERLDDQDPSLEVGSVRVLSIGSEVVYRIPPVVPATEVTVEYLLSPQKEELGTSSAIDELSREPTTGGDKVPMTVPICIGAVSGPHPIS</sequence>
<dbReference type="InParanoid" id="A0A166JF06"/>
<keyword evidence="3" id="KW-1185">Reference proteome</keyword>
<gene>
    <name evidence="2" type="ORF">CALCODRAFT_513665</name>
</gene>
<dbReference type="EMBL" id="KV424440">
    <property type="protein sequence ID" value="KZT44661.1"/>
    <property type="molecule type" value="Genomic_DNA"/>
</dbReference>
<dbReference type="Proteomes" id="UP000076842">
    <property type="component" value="Unassembled WGS sequence"/>
</dbReference>
<name>A0A166JF06_9BASI</name>